<dbReference type="AlphaFoldDB" id="A0A3S0I6L5"/>
<feature type="binding site" evidence="10">
    <location>
        <position position="461"/>
    </location>
    <ligand>
        <name>substrate</name>
    </ligand>
</feature>
<keyword evidence="6 12" id="KW-1133">Transmembrane helix</keyword>
<comment type="caution">
    <text evidence="14">The sequence shown here is derived from an EMBL/GenBank/DDBJ whole genome shotgun (WGS) entry which is preliminary data.</text>
</comment>
<evidence type="ECO:0000313" key="14">
    <source>
        <dbReference type="EMBL" id="RTE03032.1"/>
    </source>
</evidence>
<dbReference type="Proteomes" id="UP000276128">
    <property type="component" value="Unassembled WGS sequence"/>
</dbReference>
<evidence type="ECO:0000259" key="13">
    <source>
        <dbReference type="Pfam" id="PF00884"/>
    </source>
</evidence>
<evidence type="ECO:0000313" key="15">
    <source>
        <dbReference type="Proteomes" id="UP000276128"/>
    </source>
</evidence>
<feature type="binding site" evidence="11">
    <location>
        <position position="306"/>
    </location>
    <ligand>
        <name>Mn(2+)</name>
        <dbReference type="ChEBI" id="CHEBI:29035"/>
    </ligand>
</feature>
<reference evidence="14 15" key="1">
    <citation type="submission" date="2018-12" db="EMBL/GenBank/DDBJ databases">
        <title>Bacillus ochoae sp. nov., Paenibacillus whitsoniae sp. nov., Paenibacillus spiritus sp. nov. Isolated from the Mars Exploration Rover during spacecraft assembly.</title>
        <authorList>
            <person name="Seuylemezian A."/>
            <person name="Vaishampayan P."/>
        </authorList>
    </citation>
    <scope>NUCLEOTIDE SEQUENCE [LARGE SCALE GENOMIC DNA]</scope>
    <source>
        <strain evidence="14 15">MER 54</strain>
    </source>
</reference>
<dbReference type="InterPro" id="IPR017850">
    <property type="entry name" value="Alkaline_phosphatase_core_sf"/>
</dbReference>
<dbReference type="PIRSF" id="PIRSF005091">
    <property type="entry name" value="Mmb_sulf_HI1246"/>
    <property type="match status" value="1"/>
</dbReference>
<dbReference type="EMBL" id="RXHU01000107">
    <property type="protein sequence ID" value="RTE03032.1"/>
    <property type="molecule type" value="Genomic_DNA"/>
</dbReference>
<feature type="binding site" evidence="11">
    <location>
        <position position="522"/>
    </location>
    <ligand>
        <name>Mn(2+)</name>
        <dbReference type="ChEBI" id="CHEBI:29035"/>
    </ligand>
</feature>
<keyword evidence="4 8" id="KW-1003">Cell membrane</keyword>
<dbReference type="OrthoDB" id="5901192at2"/>
<organism evidence="14 15">
    <name type="scientific">Paenibacillus whitsoniae</name>
    <dbReference type="NCBI Taxonomy" id="2496558"/>
    <lineage>
        <taxon>Bacteria</taxon>
        <taxon>Bacillati</taxon>
        <taxon>Bacillota</taxon>
        <taxon>Bacilli</taxon>
        <taxon>Bacillales</taxon>
        <taxon>Paenibacillaceae</taxon>
        <taxon>Paenibacillus</taxon>
    </lineage>
</organism>
<dbReference type="Gene3D" id="3.40.720.10">
    <property type="entry name" value="Alkaline Phosphatase, subunit A"/>
    <property type="match status" value="1"/>
</dbReference>
<evidence type="ECO:0000256" key="4">
    <source>
        <dbReference type="ARBA" id="ARBA00022475"/>
    </source>
</evidence>
<feature type="transmembrane region" description="Helical" evidence="12">
    <location>
        <begin position="28"/>
        <end position="47"/>
    </location>
</feature>
<feature type="domain" description="Sulfatase N-terminal" evidence="13">
    <location>
        <begin position="298"/>
        <end position="584"/>
    </location>
</feature>
<dbReference type="Gene3D" id="3.30.1120.170">
    <property type="match status" value="1"/>
</dbReference>
<evidence type="ECO:0000256" key="11">
    <source>
        <dbReference type="PIRSR" id="PIRSR005091-3"/>
    </source>
</evidence>
<name>A0A3S0I6L5_9BACL</name>
<feature type="binding site" evidence="11">
    <location>
        <position position="521"/>
    </location>
    <ligand>
        <name>Mn(2+)</name>
        <dbReference type="ChEBI" id="CHEBI:29035"/>
    </ligand>
</feature>
<feature type="transmembrane region" description="Helical" evidence="12">
    <location>
        <begin position="199"/>
        <end position="219"/>
    </location>
</feature>
<dbReference type="GO" id="GO:0005886">
    <property type="term" value="C:plasma membrane"/>
    <property type="evidence" value="ECO:0007669"/>
    <property type="project" value="UniProtKB-SubCell"/>
</dbReference>
<dbReference type="SUPFAM" id="SSF53649">
    <property type="entry name" value="Alkaline phosphatase-like"/>
    <property type="match status" value="1"/>
</dbReference>
<keyword evidence="15" id="KW-1185">Reference proteome</keyword>
<keyword evidence="10" id="KW-0479">Metal-binding</keyword>
<keyword evidence="7 8" id="KW-0472">Membrane</keyword>
<sequence length="644" mass="72504">MYLQTSRRRSARQVLPVRLMLALARNGLLIWTFAAILLKSQLLLAALHAPDNRGLSISNMYFTVPPVLSHLMFIVFWIAIGLFFRSRGRRIYLLAFNILFSIGLMCDLIYYRAYAAFLSLRFVLHPAGFNPLGLHLWSYVRLFDLWFAADLLVLAIYGLFRLRGRSSYSGGYGGRNGYGSSYGYSGYSTRTDGKRRRPVLAVVLMLLAAGVVETEHYRIDVKNVTNGQMLFFNLSWAPFQSMSDMSPIGYHLYDGLRLFGSNKLKSLTSQEDGEIKAWLSANNEHLPDNAYKGKFQGKNLFVIQVESLEAFVLNQKVNGQEITPNLNRLMGNSLYFSNFYEQVNNGTSSDSDLMTTTSTYPIRYGANFFRYPTNTYHSLPNLMAGLGYQTVSTHSEPAGSWNWVEAHHSIGYQTSWDLRQYKVDDVVGLGLSDESYLRQLGEKVGSLQQPFLLHVITLSSHGPFDMPKATKELQLDPAFDSSIMGAYFQAIHYTDKQIGAFLDKLQQLGLLEQSVVAIYGDHTGVHKYYQDQVDAMPPMENEAWRTHSLKLPFMVYQPGLEGETIPTVGGQIDTLPTLAYLMGVDPSAFAETAMGKVLLNTQRDYTMLNDGTIVGTPPTEADKQHLLSAFHIADLIHESDYFAE</sequence>
<feature type="transmembrane region" description="Helical" evidence="12">
    <location>
        <begin position="67"/>
        <end position="84"/>
    </location>
</feature>
<evidence type="ECO:0000256" key="9">
    <source>
        <dbReference type="PIRSR" id="PIRSR005091-1"/>
    </source>
</evidence>
<evidence type="ECO:0000256" key="3">
    <source>
        <dbReference type="ARBA" id="ARBA00009983"/>
    </source>
</evidence>
<evidence type="ECO:0000256" key="8">
    <source>
        <dbReference type="PIRNR" id="PIRNR005091"/>
    </source>
</evidence>
<keyword evidence="5 12" id="KW-0812">Transmembrane</keyword>
<dbReference type="GO" id="GO:0046872">
    <property type="term" value="F:metal ion binding"/>
    <property type="evidence" value="ECO:0007669"/>
    <property type="project" value="UniProtKB-KW"/>
</dbReference>
<feature type="transmembrane region" description="Helical" evidence="12">
    <location>
        <begin position="139"/>
        <end position="160"/>
    </location>
</feature>
<feature type="transmembrane region" description="Helical" evidence="12">
    <location>
        <begin position="91"/>
        <end position="111"/>
    </location>
</feature>
<protein>
    <submittedName>
        <fullName evidence="14">LTA synthase family protein</fullName>
    </submittedName>
</protein>
<evidence type="ECO:0000256" key="10">
    <source>
        <dbReference type="PIRSR" id="PIRSR005091-2"/>
    </source>
</evidence>
<comment type="pathway">
    <text evidence="2">Cell wall biogenesis; lipoteichoic acid biosynthesis.</text>
</comment>
<dbReference type="InterPro" id="IPR050448">
    <property type="entry name" value="OpgB/LTA_synthase_biosynth"/>
</dbReference>
<dbReference type="InterPro" id="IPR000917">
    <property type="entry name" value="Sulfatase_N"/>
</dbReference>
<accession>A0A3S0I6L5</accession>
<dbReference type="PANTHER" id="PTHR47371:SF3">
    <property type="entry name" value="PHOSPHOGLYCEROL TRANSFERASE I"/>
    <property type="match status" value="1"/>
</dbReference>
<proteinExistence type="inferred from homology"/>
<evidence type="ECO:0000256" key="5">
    <source>
        <dbReference type="ARBA" id="ARBA00022692"/>
    </source>
</evidence>
<dbReference type="Pfam" id="PF00884">
    <property type="entry name" value="Sulfatase"/>
    <property type="match status" value="1"/>
</dbReference>
<comment type="similarity">
    <text evidence="3 8">Belongs to the LTA synthase family.</text>
</comment>
<comment type="subcellular location">
    <subcellularLocation>
        <location evidence="1">Cell membrane</location>
        <topology evidence="1">Multi-pass membrane protein</topology>
    </subcellularLocation>
</comment>
<dbReference type="InterPro" id="IPR012160">
    <property type="entry name" value="LtaS-like"/>
</dbReference>
<dbReference type="CDD" id="cd16015">
    <property type="entry name" value="LTA_synthase"/>
    <property type="match status" value="1"/>
</dbReference>
<evidence type="ECO:0000256" key="7">
    <source>
        <dbReference type="ARBA" id="ARBA00023136"/>
    </source>
</evidence>
<evidence type="ECO:0000256" key="1">
    <source>
        <dbReference type="ARBA" id="ARBA00004651"/>
    </source>
</evidence>
<evidence type="ECO:0000256" key="12">
    <source>
        <dbReference type="SAM" id="Phobius"/>
    </source>
</evidence>
<keyword evidence="10" id="KW-0464">Manganese</keyword>
<dbReference type="RefSeq" id="WP_126144594.1">
    <property type="nucleotide sequence ID" value="NZ_RXHU01000107.1"/>
</dbReference>
<feature type="active site" evidence="9">
    <location>
        <position position="348"/>
    </location>
</feature>
<evidence type="ECO:0000256" key="2">
    <source>
        <dbReference type="ARBA" id="ARBA00004936"/>
    </source>
</evidence>
<gene>
    <name evidence="14" type="ORF">EJQ19_28330</name>
</gene>
<dbReference type="PANTHER" id="PTHR47371">
    <property type="entry name" value="LIPOTEICHOIC ACID SYNTHASE"/>
    <property type="match status" value="1"/>
</dbReference>
<evidence type="ECO:0000256" key="6">
    <source>
        <dbReference type="ARBA" id="ARBA00022989"/>
    </source>
</evidence>